<dbReference type="HAMAP" id="MF_00163">
    <property type="entry name" value="Pep_deformylase"/>
    <property type="match status" value="1"/>
</dbReference>
<evidence type="ECO:0000313" key="2">
    <source>
        <dbReference type="EMBL" id="SVA48071.1"/>
    </source>
</evidence>
<name>A0A381W6Z8_9ZZZZ</name>
<dbReference type="NCBIfam" id="TIGR00079">
    <property type="entry name" value="pept_deformyl"/>
    <property type="match status" value="1"/>
</dbReference>
<sequence length="170" mass="19038">MPLLTIVNCMDSVLRKKCLKVENIDATLVALADNMIETMYSASGLGLAANQVGVSSDLFVIDVGIEKEKRDPVIIINPVITASEDEIMAEEGCLSIPEVFAEVKRSQRVEVKGYDLKGNELRYEAEGFLARAFQHEMDHLNGVLLWDNLSKVKRDILQRKFKKKLKAIES</sequence>
<dbReference type="PANTHER" id="PTHR10458">
    <property type="entry name" value="PEPTIDE DEFORMYLASE"/>
    <property type="match status" value="1"/>
</dbReference>
<accession>A0A381W6Z8</accession>
<protein>
    <recommendedName>
        <fullName evidence="3">Peptide deformylase</fullName>
    </recommendedName>
</protein>
<dbReference type="EMBL" id="UINC01010839">
    <property type="protein sequence ID" value="SVA48071.1"/>
    <property type="molecule type" value="Genomic_DNA"/>
</dbReference>
<reference evidence="2" key="1">
    <citation type="submission" date="2018-05" db="EMBL/GenBank/DDBJ databases">
        <authorList>
            <person name="Lanie J.A."/>
            <person name="Ng W.-L."/>
            <person name="Kazmierczak K.M."/>
            <person name="Andrzejewski T.M."/>
            <person name="Davidsen T.M."/>
            <person name="Wayne K.J."/>
            <person name="Tettelin H."/>
            <person name="Glass J.I."/>
            <person name="Rusch D."/>
            <person name="Podicherti R."/>
            <person name="Tsui H.-C.T."/>
            <person name="Winkler M.E."/>
        </authorList>
    </citation>
    <scope>NUCLEOTIDE SEQUENCE</scope>
</reference>
<proteinExistence type="inferred from homology"/>
<gene>
    <name evidence="2" type="ORF">METZ01_LOCUS100925</name>
</gene>
<organism evidence="2">
    <name type="scientific">marine metagenome</name>
    <dbReference type="NCBI Taxonomy" id="408172"/>
    <lineage>
        <taxon>unclassified sequences</taxon>
        <taxon>metagenomes</taxon>
        <taxon>ecological metagenomes</taxon>
    </lineage>
</organism>
<dbReference type="Pfam" id="PF01327">
    <property type="entry name" value="Pep_deformylase"/>
    <property type="match status" value="1"/>
</dbReference>
<dbReference type="PANTHER" id="PTHR10458:SF22">
    <property type="entry name" value="PEPTIDE DEFORMYLASE"/>
    <property type="match status" value="1"/>
</dbReference>
<dbReference type="PRINTS" id="PR01576">
    <property type="entry name" value="PDEFORMYLASE"/>
</dbReference>
<dbReference type="AlphaFoldDB" id="A0A381W6Z8"/>
<evidence type="ECO:0008006" key="3">
    <source>
        <dbReference type="Google" id="ProtNLM"/>
    </source>
</evidence>
<dbReference type="PIRSF" id="PIRSF004749">
    <property type="entry name" value="Pep_def"/>
    <property type="match status" value="1"/>
</dbReference>
<dbReference type="InterPro" id="IPR036821">
    <property type="entry name" value="Peptide_deformylase_sf"/>
</dbReference>
<dbReference type="CDD" id="cd00487">
    <property type="entry name" value="Pep_deformylase"/>
    <property type="match status" value="1"/>
</dbReference>
<dbReference type="GO" id="GO:0042586">
    <property type="term" value="F:peptide deformylase activity"/>
    <property type="evidence" value="ECO:0007669"/>
    <property type="project" value="InterPro"/>
</dbReference>
<comment type="similarity">
    <text evidence="1">Belongs to the polypeptide deformylase family.</text>
</comment>
<dbReference type="SUPFAM" id="SSF56420">
    <property type="entry name" value="Peptide deformylase"/>
    <property type="match status" value="1"/>
</dbReference>
<dbReference type="NCBIfam" id="NF001159">
    <property type="entry name" value="PRK00150.1-3"/>
    <property type="match status" value="1"/>
</dbReference>
<dbReference type="InterPro" id="IPR023635">
    <property type="entry name" value="Peptide_deformylase"/>
</dbReference>
<evidence type="ECO:0000256" key="1">
    <source>
        <dbReference type="ARBA" id="ARBA00010759"/>
    </source>
</evidence>
<dbReference type="Gene3D" id="3.90.45.10">
    <property type="entry name" value="Peptide deformylase"/>
    <property type="match status" value="1"/>
</dbReference>